<protein>
    <recommendedName>
        <fullName evidence="3 4">EGF-like domain-containing protein</fullName>
    </recommendedName>
</protein>
<accession>A0A9P0C228</accession>
<evidence type="ECO:0000313" key="5">
    <source>
        <dbReference type="EMBL" id="CAH0760427.1"/>
    </source>
</evidence>
<dbReference type="PROSITE" id="PS00022">
    <property type="entry name" value="EGF_1"/>
    <property type="match status" value="1"/>
</dbReference>
<organism evidence="5 6">
    <name type="scientific">Diatraea saccharalis</name>
    <name type="common">sugarcane borer</name>
    <dbReference type="NCBI Taxonomy" id="40085"/>
    <lineage>
        <taxon>Eukaryota</taxon>
        <taxon>Metazoa</taxon>
        <taxon>Ecdysozoa</taxon>
        <taxon>Arthropoda</taxon>
        <taxon>Hexapoda</taxon>
        <taxon>Insecta</taxon>
        <taxon>Pterygota</taxon>
        <taxon>Neoptera</taxon>
        <taxon>Endopterygota</taxon>
        <taxon>Lepidoptera</taxon>
        <taxon>Glossata</taxon>
        <taxon>Ditrysia</taxon>
        <taxon>Pyraloidea</taxon>
        <taxon>Crambidae</taxon>
        <taxon>Crambinae</taxon>
        <taxon>Diatraea</taxon>
    </lineage>
</organism>
<reference evidence="5" key="2">
    <citation type="submission" date="2022-10" db="EMBL/GenBank/DDBJ databases">
        <authorList>
            <consortium name="ENA_rothamsted_submissions"/>
            <consortium name="culmorum"/>
            <person name="King R."/>
        </authorList>
    </citation>
    <scope>NUCLEOTIDE SEQUENCE</scope>
</reference>
<dbReference type="Proteomes" id="UP001153714">
    <property type="component" value="Chromosome 5"/>
</dbReference>
<keyword evidence="2" id="KW-0472">Membrane</keyword>
<proteinExistence type="predicted"/>
<keyword evidence="6" id="KW-1185">Reference proteome</keyword>
<keyword evidence="2" id="KW-1133">Transmembrane helix</keyword>
<dbReference type="AlphaFoldDB" id="A0A9P0C228"/>
<dbReference type="PROSITE" id="PS01186">
    <property type="entry name" value="EGF_2"/>
    <property type="match status" value="1"/>
</dbReference>
<feature type="region of interest" description="Disordered" evidence="1">
    <location>
        <begin position="155"/>
        <end position="212"/>
    </location>
</feature>
<evidence type="ECO:0000256" key="2">
    <source>
        <dbReference type="SAM" id="Phobius"/>
    </source>
</evidence>
<gene>
    <name evidence="5" type="ORF">DIATSA_LOCUS10612</name>
</gene>
<evidence type="ECO:0000259" key="3">
    <source>
        <dbReference type="PROSITE" id="PS00022"/>
    </source>
</evidence>
<feature type="transmembrane region" description="Helical" evidence="2">
    <location>
        <begin position="110"/>
        <end position="131"/>
    </location>
</feature>
<evidence type="ECO:0000313" key="6">
    <source>
        <dbReference type="Proteomes" id="UP001153714"/>
    </source>
</evidence>
<reference evidence="5" key="1">
    <citation type="submission" date="2021-12" db="EMBL/GenBank/DDBJ databases">
        <authorList>
            <person name="King R."/>
        </authorList>
    </citation>
    <scope>NUCLEOTIDE SEQUENCE</scope>
</reference>
<dbReference type="InterPro" id="IPR000742">
    <property type="entry name" value="EGF"/>
</dbReference>
<dbReference type="EMBL" id="OU893336">
    <property type="protein sequence ID" value="CAH0760427.1"/>
    <property type="molecule type" value="Genomic_DNA"/>
</dbReference>
<feature type="domain" description="EGF-like" evidence="3 4">
    <location>
        <begin position="39"/>
        <end position="50"/>
    </location>
</feature>
<feature type="compositionally biased region" description="Pro residues" evidence="1">
    <location>
        <begin position="202"/>
        <end position="212"/>
    </location>
</feature>
<sequence length="212" mass="21984">MGYRRRRRRDYDSSTGPCAPGCEHGGRCVVLSGSGVGACACAGPWGGPHCQQYVGHDHACLEAMCAPPALCVWKPALNPLEPGTPYCVCPMGVACAGVEGAGGGGGGGGLAGALLALFALLAAVLAALYLLHRRRHGAFIHARLSDNVEINNPMYLADDEPEPRPHSNGGNHFANPVYESMYAPPQNNPEEQANLLADGDGSPPPPEHGALL</sequence>
<evidence type="ECO:0000259" key="4">
    <source>
        <dbReference type="PROSITE" id="PS01186"/>
    </source>
</evidence>
<keyword evidence="2" id="KW-0812">Transmembrane</keyword>
<name>A0A9P0C228_9NEOP</name>
<dbReference type="OrthoDB" id="9990982at2759"/>
<evidence type="ECO:0000256" key="1">
    <source>
        <dbReference type="SAM" id="MobiDB-lite"/>
    </source>
</evidence>